<keyword evidence="2" id="KW-0597">Phosphoprotein</keyword>
<keyword evidence="4" id="KW-0040">ANK repeat</keyword>
<evidence type="ECO:0000256" key="1">
    <source>
        <dbReference type="ARBA" id="ARBA00004123"/>
    </source>
</evidence>
<dbReference type="GO" id="GO:0043124">
    <property type="term" value="P:negative regulation of canonical NF-kappaB signal transduction"/>
    <property type="evidence" value="ECO:0007669"/>
    <property type="project" value="InterPro"/>
</dbReference>
<dbReference type="GO" id="GO:0005634">
    <property type="term" value="C:nucleus"/>
    <property type="evidence" value="ECO:0007669"/>
    <property type="project" value="UniProtKB-SubCell"/>
</dbReference>
<keyword evidence="3" id="KW-0677">Repeat</keyword>
<keyword evidence="5" id="KW-0539">Nucleus</keyword>
<evidence type="ECO:0000256" key="6">
    <source>
        <dbReference type="SAM" id="MobiDB-lite"/>
    </source>
</evidence>
<evidence type="ECO:0000256" key="2">
    <source>
        <dbReference type="ARBA" id="ARBA00022553"/>
    </source>
</evidence>
<keyword evidence="8" id="KW-1185">Reference proteome</keyword>
<gene>
    <name evidence="7" type="ORF">PhCBS80983_g00935</name>
</gene>
<evidence type="ECO:0000256" key="4">
    <source>
        <dbReference type="ARBA" id="ARBA00023043"/>
    </source>
</evidence>
<feature type="region of interest" description="Disordered" evidence="6">
    <location>
        <begin position="125"/>
        <end position="164"/>
    </location>
</feature>
<feature type="compositionally biased region" description="Basic and acidic residues" evidence="6">
    <location>
        <begin position="130"/>
        <end position="164"/>
    </location>
</feature>
<evidence type="ECO:0000313" key="8">
    <source>
        <dbReference type="Proteomes" id="UP000318582"/>
    </source>
</evidence>
<dbReference type="EMBL" id="QEAQ01000006">
    <property type="protein sequence ID" value="TPX61692.1"/>
    <property type="molecule type" value="Genomic_DNA"/>
</dbReference>
<proteinExistence type="predicted"/>
<dbReference type="Proteomes" id="UP000318582">
    <property type="component" value="Unassembled WGS sequence"/>
</dbReference>
<name>A0A507EDB2_9FUNG</name>
<dbReference type="AlphaFoldDB" id="A0A507EDB2"/>
<evidence type="ECO:0000256" key="5">
    <source>
        <dbReference type="ARBA" id="ARBA00023242"/>
    </source>
</evidence>
<accession>A0A507EDB2</accession>
<feature type="compositionally biased region" description="Basic and acidic residues" evidence="6">
    <location>
        <begin position="7"/>
        <end position="16"/>
    </location>
</feature>
<organism evidence="7 8">
    <name type="scientific">Powellomyces hirtus</name>
    <dbReference type="NCBI Taxonomy" id="109895"/>
    <lineage>
        <taxon>Eukaryota</taxon>
        <taxon>Fungi</taxon>
        <taxon>Fungi incertae sedis</taxon>
        <taxon>Chytridiomycota</taxon>
        <taxon>Chytridiomycota incertae sedis</taxon>
        <taxon>Chytridiomycetes</taxon>
        <taxon>Spizellomycetales</taxon>
        <taxon>Powellomycetaceae</taxon>
        <taxon>Powellomyces</taxon>
    </lineage>
</organism>
<dbReference type="InterPro" id="IPR038753">
    <property type="entry name" value="NFKBIL1"/>
</dbReference>
<protein>
    <submittedName>
        <fullName evidence="7">Uncharacterized protein</fullName>
    </submittedName>
</protein>
<comment type="caution">
    <text evidence="7">The sequence shown here is derived from an EMBL/GenBank/DDBJ whole genome shotgun (WGS) entry which is preliminary data.</text>
</comment>
<evidence type="ECO:0000313" key="7">
    <source>
        <dbReference type="EMBL" id="TPX61692.1"/>
    </source>
</evidence>
<feature type="region of interest" description="Disordered" evidence="6">
    <location>
        <begin position="1"/>
        <end position="72"/>
    </location>
</feature>
<feature type="compositionally biased region" description="Basic and acidic residues" evidence="6">
    <location>
        <begin position="35"/>
        <end position="47"/>
    </location>
</feature>
<sequence length="277" mass="32411">MSSSRLKFKDSQEDRKEKKKRLEKIKKSKTKRSRREQLDDWVKEKYADPTLPSFYDDGTDIPGAHSHKQEPSEFVSLWDDVDDEPGSVQDFWQAQWSRPDQQAKEDAAFESYDAWADGIADAMHRKHRKLTDSTKRRHKHDEEKEEKRKRKAAEAARLAEERQRKHEELNKERLRYRTAWTALKSTSITRNLLTLKAVPLPVRRGETVSKESVASFLFDGCDFSSEEKRRMLKDSLLLWHPDKFARNKVLFDASSWDAVGNTVKNVSQALNALYSEL</sequence>
<evidence type="ECO:0000256" key="3">
    <source>
        <dbReference type="ARBA" id="ARBA00022737"/>
    </source>
</evidence>
<dbReference type="PANTHER" id="PTHR15263">
    <property type="entry name" value="I-KAPPA-B-LIKE PROTEIN IKBL"/>
    <property type="match status" value="1"/>
</dbReference>
<comment type="subcellular location">
    <subcellularLocation>
        <location evidence="1">Nucleus</location>
    </subcellularLocation>
</comment>
<dbReference type="PANTHER" id="PTHR15263:SF1">
    <property type="entry name" value="NF-KAPPA-B INHIBITOR-LIKE PROTEIN 1"/>
    <property type="match status" value="1"/>
</dbReference>
<feature type="compositionally biased region" description="Basic residues" evidence="6">
    <location>
        <begin position="17"/>
        <end position="34"/>
    </location>
</feature>
<reference evidence="7 8" key="1">
    <citation type="journal article" date="2019" name="Sci. Rep.">
        <title>Comparative genomics of chytrid fungi reveal insights into the obligate biotrophic and pathogenic lifestyle of Synchytrium endobioticum.</title>
        <authorList>
            <person name="van de Vossenberg B.T.L.H."/>
            <person name="Warris S."/>
            <person name="Nguyen H.D.T."/>
            <person name="van Gent-Pelzer M.P.E."/>
            <person name="Joly D.L."/>
            <person name="van de Geest H.C."/>
            <person name="Bonants P.J.M."/>
            <person name="Smith D.S."/>
            <person name="Levesque C.A."/>
            <person name="van der Lee T.A.J."/>
        </authorList>
    </citation>
    <scope>NUCLEOTIDE SEQUENCE [LARGE SCALE GENOMIC DNA]</scope>
    <source>
        <strain evidence="7 8">CBS 809.83</strain>
    </source>
</reference>